<dbReference type="GeneID" id="140014612"/>
<organism evidence="2 3">
    <name type="scientific">Coffea arabica</name>
    <name type="common">Arabian coffee</name>
    <dbReference type="NCBI Taxonomy" id="13443"/>
    <lineage>
        <taxon>Eukaryota</taxon>
        <taxon>Viridiplantae</taxon>
        <taxon>Streptophyta</taxon>
        <taxon>Embryophyta</taxon>
        <taxon>Tracheophyta</taxon>
        <taxon>Spermatophyta</taxon>
        <taxon>Magnoliopsida</taxon>
        <taxon>eudicotyledons</taxon>
        <taxon>Gunneridae</taxon>
        <taxon>Pentapetalae</taxon>
        <taxon>asterids</taxon>
        <taxon>lamiids</taxon>
        <taxon>Gentianales</taxon>
        <taxon>Rubiaceae</taxon>
        <taxon>Ixoroideae</taxon>
        <taxon>Gardenieae complex</taxon>
        <taxon>Bertiereae - Coffeeae clade</taxon>
        <taxon>Coffeeae</taxon>
        <taxon>Coffea</taxon>
    </lineage>
</organism>
<dbReference type="InterPro" id="IPR012337">
    <property type="entry name" value="RNaseH-like_sf"/>
</dbReference>
<accession>A0ABM4VQG5</accession>
<dbReference type="PROSITE" id="PS50879">
    <property type="entry name" value="RNASE_H_1"/>
    <property type="match status" value="1"/>
</dbReference>
<dbReference type="RefSeq" id="XP_071921779.1">
    <property type="nucleotide sequence ID" value="XM_072065678.1"/>
</dbReference>
<dbReference type="InterPro" id="IPR002156">
    <property type="entry name" value="RNaseH_domain"/>
</dbReference>
<keyword evidence="2" id="KW-1185">Reference proteome</keyword>
<dbReference type="PANTHER" id="PTHR47723">
    <property type="entry name" value="OS05G0353850 PROTEIN"/>
    <property type="match status" value="1"/>
</dbReference>
<sequence>MGNPGIGGAGGIIRDSRGRLILAFSVGFGTKTSMQAKAKAMLVGVRLCAQQGLTQVLVESDSLVLVRVLNDECKRPWSIDKELEHIRRASFSTLKVQHCFREANRIADILAKEGCNKSMDEISIFGRTEDLPRLVRGEYRLDRMSYPSFRVRRRPSRLG</sequence>
<dbReference type="InterPro" id="IPR036397">
    <property type="entry name" value="RNaseH_sf"/>
</dbReference>
<dbReference type="Pfam" id="PF13456">
    <property type="entry name" value="RVT_3"/>
    <property type="match status" value="1"/>
</dbReference>
<dbReference type="SUPFAM" id="SSF53098">
    <property type="entry name" value="Ribonuclease H-like"/>
    <property type="match status" value="1"/>
</dbReference>
<protein>
    <recommendedName>
        <fullName evidence="1">RNase H type-1 domain-containing protein</fullName>
    </recommendedName>
</protein>
<dbReference type="PANTHER" id="PTHR47723:SF19">
    <property type="entry name" value="POLYNUCLEOTIDYL TRANSFERASE, RIBONUCLEASE H-LIKE SUPERFAMILY PROTEIN"/>
    <property type="match status" value="1"/>
</dbReference>
<reference evidence="3" key="1">
    <citation type="submission" date="2025-08" db="UniProtKB">
        <authorList>
            <consortium name="RefSeq"/>
        </authorList>
    </citation>
    <scope>IDENTIFICATION</scope>
    <source>
        <tissue evidence="3">Leaves</tissue>
    </source>
</reference>
<dbReference type="InterPro" id="IPR053151">
    <property type="entry name" value="RNase_H-like"/>
</dbReference>
<gene>
    <name evidence="3" type="primary">LOC140014612</name>
</gene>
<dbReference type="InterPro" id="IPR044730">
    <property type="entry name" value="RNase_H-like_dom_plant"/>
</dbReference>
<name>A0ABM4VQG5_COFAR</name>
<dbReference type="CDD" id="cd06222">
    <property type="entry name" value="RNase_H_like"/>
    <property type="match status" value="1"/>
</dbReference>
<evidence type="ECO:0000313" key="2">
    <source>
        <dbReference type="Proteomes" id="UP001652660"/>
    </source>
</evidence>
<evidence type="ECO:0000259" key="1">
    <source>
        <dbReference type="PROSITE" id="PS50879"/>
    </source>
</evidence>
<feature type="domain" description="RNase H type-1" evidence="1">
    <location>
        <begin position="1"/>
        <end position="116"/>
    </location>
</feature>
<evidence type="ECO:0000313" key="3">
    <source>
        <dbReference type="RefSeq" id="XP_071921779.1"/>
    </source>
</evidence>
<dbReference type="Proteomes" id="UP001652660">
    <property type="component" value="Chromosome 9e"/>
</dbReference>
<dbReference type="Gene3D" id="3.30.420.10">
    <property type="entry name" value="Ribonuclease H-like superfamily/Ribonuclease H"/>
    <property type="match status" value="1"/>
</dbReference>
<proteinExistence type="predicted"/>